<dbReference type="Proteomes" id="UP000078512">
    <property type="component" value="Unassembled WGS sequence"/>
</dbReference>
<gene>
    <name evidence="2" type="ORF">K457DRAFT_142999</name>
</gene>
<reference evidence="2 3" key="1">
    <citation type="submission" date="2016-05" db="EMBL/GenBank/DDBJ databases">
        <title>Genome sequencing reveals origins of a unique bacterial endosymbiosis in the earliest lineages of terrestrial Fungi.</title>
        <authorList>
            <consortium name="DOE Joint Genome Institute"/>
            <person name="Uehling J."/>
            <person name="Gryganskyi A."/>
            <person name="Hameed K."/>
            <person name="Tschaplinski T."/>
            <person name="Misztal P."/>
            <person name="Wu S."/>
            <person name="Desiro A."/>
            <person name="Vande Pol N."/>
            <person name="Du Z.-Y."/>
            <person name="Zienkiewicz A."/>
            <person name="Zienkiewicz K."/>
            <person name="Morin E."/>
            <person name="Tisserant E."/>
            <person name="Splivallo R."/>
            <person name="Hainaut M."/>
            <person name="Henrissat B."/>
            <person name="Ohm R."/>
            <person name="Kuo A."/>
            <person name="Yan J."/>
            <person name="Lipzen A."/>
            <person name="Nolan M."/>
            <person name="Labutti K."/>
            <person name="Barry K."/>
            <person name="Goldstein A."/>
            <person name="Labbe J."/>
            <person name="Schadt C."/>
            <person name="Tuskan G."/>
            <person name="Grigoriev I."/>
            <person name="Martin F."/>
            <person name="Vilgalys R."/>
            <person name="Bonito G."/>
        </authorList>
    </citation>
    <scope>NUCLEOTIDE SEQUENCE [LARGE SCALE GENOMIC DNA]</scope>
    <source>
        <strain evidence="2 3">AG-77</strain>
    </source>
</reference>
<evidence type="ECO:0000256" key="1">
    <source>
        <dbReference type="SAM" id="SignalP"/>
    </source>
</evidence>
<organism evidence="2 3">
    <name type="scientific">Linnemannia elongata AG-77</name>
    <dbReference type="NCBI Taxonomy" id="1314771"/>
    <lineage>
        <taxon>Eukaryota</taxon>
        <taxon>Fungi</taxon>
        <taxon>Fungi incertae sedis</taxon>
        <taxon>Mucoromycota</taxon>
        <taxon>Mortierellomycotina</taxon>
        <taxon>Mortierellomycetes</taxon>
        <taxon>Mortierellales</taxon>
        <taxon>Mortierellaceae</taxon>
        <taxon>Linnemannia</taxon>
    </lineage>
</organism>
<proteinExistence type="predicted"/>
<keyword evidence="3" id="KW-1185">Reference proteome</keyword>
<feature type="chain" id="PRO_5008275807" description="Lytic polysaccharide monooxygenase" evidence="1">
    <location>
        <begin position="23"/>
        <end position="256"/>
    </location>
</feature>
<dbReference type="AlphaFoldDB" id="A0A197JD74"/>
<evidence type="ECO:0008006" key="4">
    <source>
        <dbReference type="Google" id="ProtNLM"/>
    </source>
</evidence>
<sequence length="256" mass="28496">MPLKSLFTLATAFALLAILAEAHSWADCVDWRFNDPAKPGWTDKHGKCHGWARQYPVNSGVRFGGLDSASPNRHYQQDPDDFIPCSDKFHGNEPGADETRQNPISRAYGGRFGAMASVKAGDEICVRWPAKNHAVKDERDRGVFINMPPTPTVRDPNQSQLMKMTIATLRYKNCNHIPGDSDHTPCGGCFRVPENRTAGTYLVQWRWELNNNEWYTSCWDLQVTPKDAIVQPGQPGVPVARPLGGSTSIFAELAED</sequence>
<name>A0A197JD74_9FUNG</name>
<protein>
    <recommendedName>
        <fullName evidence="4">Lytic polysaccharide monooxygenase</fullName>
    </recommendedName>
</protein>
<dbReference type="PANTHER" id="PTHR35559:SF1">
    <property type="entry name" value="CHITIN-BINDING TYPE-4 DOMAIN-CONTAINING PROTEIN"/>
    <property type="match status" value="1"/>
</dbReference>
<dbReference type="OrthoDB" id="165036at2759"/>
<keyword evidence="1" id="KW-0732">Signal</keyword>
<feature type="signal peptide" evidence="1">
    <location>
        <begin position="1"/>
        <end position="22"/>
    </location>
</feature>
<accession>A0A197JD74</accession>
<evidence type="ECO:0000313" key="3">
    <source>
        <dbReference type="Proteomes" id="UP000078512"/>
    </source>
</evidence>
<evidence type="ECO:0000313" key="2">
    <source>
        <dbReference type="EMBL" id="OAQ23082.1"/>
    </source>
</evidence>
<dbReference type="EMBL" id="KV442130">
    <property type="protein sequence ID" value="OAQ23082.1"/>
    <property type="molecule type" value="Genomic_DNA"/>
</dbReference>
<dbReference type="PANTHER" id="PTHR35559">
    <property type="entry name" value="CHITIN-BINDING TYPE-4 DOMAIN-CONTAINING PROTEIN"/>
    <property type="match status" value="1"/>
</dbReference>